<proteinExistence type="predicted"/>
<evidence type="ECO:0000313" key="1">
    <source>
        <dbReference type="EMBL" id="SPP27480.1"/>
    </source>
</evidence>
<accession>A0A2X0R0B8</accession>
<dbReference type="AlphaFoldDB" id="A0A2X0R0B8"/>
<name>A0A2X0R0B8_BROTH</name>
<organism evidence="1 2">
    <name type="scientific">Brochothrix thermosphacta</name>
    <name type="common">Microbacterium thermosphactum</name>
    <dbReference type="NCBI Taxonomy" id="2756"/>
    <lineage>
        <taxon>Bacteria</taxon>
        <taxon>Bacillati</taxon>
        <taxon>Bacillota</taxon>
        <taxon>Bacilli</taxon>
        <taxon>Bacillales</taxon>
        <taxon>Listeriaceae</taxon>
        <taxon>Brochothrix</taxon>
    </lineage>
</organism>
<sequence length="68" mass="8087">MTYFTFFGKQRYLTLTPIKKKHQPIADASKLLLLIKNMWTTTHILHIILWCSHLFRSTATGFFLFNQL</sequence>
<evidence type="ECO:0000313" key="2">
    <source>
        <dbReference type="Proteomes" id="UP000270190"/>
    </source>
</evidence>
<gene>
    <name evidence="1" type="ORF">BTBSAS_150049</name>
</gene>
<protein>
    <submittedName>
        <fullName evidence="1">Uncharacterized protein</fullName>
    </submittedName>
</protein>
<dbReference type="EMBL" id="OUNC01000007">
    <property type="protein sequence ID" value="SPP27480.1"/>
    <property type="molecule type" value="Genomic_DNA"/>
</dbReference>
<reference evidence="2" key="1">
    <citation type="submission" date="2018-04" db="EMBL/GenBank/DDBJ databases">
        <authorList>
            <person name="Illikoud N."/>
        </authorList>
    </citation>
    <scope>NUCLEOTIDE SEQUENCE [LARGE SCALE GENOMIC DNA]</scope>
</reference>
<dbReference type="Proteomes" id="UP000270190">
    <property type="component" value="Unassembled WGS sequence"/>
</dbReference>